<dbReference type="Proteomes" id="UP000823388">
    <property type="component" value="Chromosome 3K"/>
</dbReference>
<sequence length="126" mass="14138">MWLLEDHSSLSSLSLDRLQLPCELLSCDGEALKSENSLLQIRANDGSNQIRQLDDVCPCTSTTALFHCMMRWYSCLHSSSNPGNYGRRNHTSAYPQNITKILLSFSDSEPIVQHRLISPGNGLISW</sequence>
<dbReference type="AlphaFoldDB" id="A0A8T0V0N6"/>
<name>A0A8T0V0N6_PANVG</name>
<reference evidence="1" key="1">
    <citation type="submission" date="2020-05" db="EMBL/GenBank/DDBJ databases">
        <title>WGS assembly of Panicum virgatum.</title>
        <authorList>
            <person name="Lovell J.T."/>
            <person name="Jenkins J."/>
            <person name="Shu S."/>
            <person name="Juenger T.E."/>
            <person name="Schmutz J."/>
        </authorList>
    </citation>
    <scope>NUCLEOTIDE SEQUENCE</scope>
    <source>
        <strain evidence="1">AP13</strain>
    </source>
</reference>
<gene>
    <name evidence="1" type="ORF">PVAP13_3KG514201</name>
</gene>
<protein>
    <submittedName>
        <fullName evidence="1">Uncharacterized protein</fullName>
    </submittedName>
</protein>
<accession>A0A8T0V0N6</accession>
<keyword evidence="2" id="KW-1185">Reference proteome</keyword>
<evidence type="ECO:0000313" key="1">
    <source>
        <dbReference type="EMBL" id="KAG2630002.1"/>
    </source>
</evidence>
<comment type="caution">
    <text evidence="1">The sequence shown here is derived from an EMBL/GenBank/DDBJ whole genome shotgun (WGS) entry which is preliminary data.</text>
</comment>
<organism evidence="1 2">
    <name type="scientific">Panicum virgatum</name>
    <name type="common">Blackwell switchgrass</name>
    <dbReference type="NCBI Taxonomy" id="38727"/>
    <lineage>
        <taxon>Eukaryota</taxon>
        <taxon>Viridiplantae</taxon>
        <taxon>Streptophyta</taxon>
        <taxon>Embryophyta</taxon>
        <taxon>Tracheophyta</taxon>
        <taxon>Spermatophyta</taxon>
        <taxon>Magnoliopsida</taxon>
        <taxon>Liliopsida</taxon>
        <taxon>Poales</taxon>
        <taxon>Poaceae</taxon>
        <taxon>PACMAD clade</taxon>
        <taxon>Panicoideae</taxon>
        <taxon>Panicodae</taxon>
        <taxon>Paniceae</taxon>
        <taxon>Panicinae</taxon>
        <taxon>Panicum</taxon>
        <taxon>Panicum sect. Hiantes</taxon>
    </lineage>
</organism>
<proteinExistence type="predicted"/>
<evidence type="ECO:0000313" key="2">
    <source>
        <dbReference type="Proteomes" id="UP000823388"/>
    </source>
</evidence>
<dbReference type="EMBL" id="CM029041">
    <property type="protein sequence ID" value="KAG2630002.1"/>
    <property type="molecule type" value="Genomic_DNA"/>
</dbReference>